<gene>
    <name evidence="4" type="ORF">SAMN04488528_101220</name>
</gene>
<dbReference type="Proteomes" id="UP000198619">
    <property type="component" value="Unassembled WGS sequence"/>
</dbReference>
<dbReference type="InterPro" id="IPR050680">
    <property type="entry name" value="YpeA/RimI_acetyltransf"/>
</dbReference>
<feature type="domain" description="N-acetyltransferase" evidence="3">
    <location>
        <begin position="3"/>
        <end position="151"/>
    </location>
</feature>
<dbReference type="AlphaFoldDB" id="A0A1I0YCG6"/>
<dbReference type="SUPFAM" id="SSF55729">
    <property type="entry name" value="Acyl-CoA N-acyltransferases (Nat)"/>
    <property type="match status" value="1"/>
</dbReference>
<keyword evidence="1 4" id="KW-0808">Transferase</keyword>
<dbReference type="RefSeq" id="WP_090040767.1">
    <property type="nucleotide sequence ID" value="NZ_FOKI01000012.1"/>
</dbReference>
<evidence type="ECO:0000313" key="5">
    <source>
        <dbReference type="Proteomes" id="UP000198619"/>
    </source>
</evidence>
<reference evidence="4 5" key="1">
    <citation type="submission" date="2016-10" db="EMBL/GenBank/DDBJ databases">
        <authorList>
            <person name="de Groot N.N."/>
        </authorList>
    </citation>
    <scope>NUCLEOTIDE SEQUENCE [LARGE SCALE GENOMIC DNA]</scope>
    <source>
        <strain evidence="4 5">DSM 12271</strain>
    </source>
</reference>
<protein>
    <submittedName>
        <fullName evidence="4">Diamine N-acetyltransferase</fullName>
    </submittedName>
</protein>
<dbReference type="Gene3D" id="3.40.630.30">
    <property type="match status" value="1"/>
</dbReference>
<dbReference type="PROSITE" id="PS51186">
    <property type="entry name" value="GNAT"/>
    <property type="match status" value="1"/>
</dbReference>
<sequence length="152" mass="17836">MNIQFKDINKENWIQCIFLTTDKENKHSLCEEFVASNALSLAQSKVEKGWITKAIYDEDKMIGFTMYGYCHEDNFYEICRLMIDYKYQGKGYGKAALARIIEEMKRFKGCNEIFLSFDPENEIGKHIYETFGFKDTGKIIDDELLYSLNLNN</sequence>
<accession>A0A1I0YCG6</accession>
<dbReference type="Pfam" id="PF00583">
    <property type="entry name" value="Acetyltransf_1"/>
    <property type="match status" value="1"/>
</dbReference>
<name>A0A1I0YCG6_9CLOT</name>
<dbReference type="PANTHER" id="PTHR43420">
    <property type="entry name" value="ACETYLTRANSFERASE"/>
    <property type="match status" value="1"/>
</dbReference>
<dbReference type="EMBL" id="FOKI01000012">
    <property type="protein sequence ID" value="SFB10078.1"/>
    <property type="molecule type" value="Genomic_DNA"/>
</dbReference>
<evidence type="ECO:0000256" key="1">
    <source>
        <dbReference type="ARBA" id="ARBA00022679"/>
    </source>
</evidence>
<dbReference type="InterPro" id="IPR016181">
    <property type="entry name" value="Acyl_CoA_acyltransferase"/>
</dbReference>
<dbReference type="CDD" id="cd04301">
    <property type="entry name" value="NAT_SF"/>
    <property type="match status" value="1"/>
</dbReference>
<keyword evidence="2" id="KW-0012">Acyltransferase</keyword>
<dbReference type="STRING" id="84698.SAMN04488528_101220"/>
<dbReference type="InterPro" id="IPR000182">
    <property type="entry name" value="GNAT_dom"/>
</dbReference>
<organism evidence="4 5">
    <name type="scientific">Clostridium frigidicarnis</name>
    <dbReference type="NCBI Taxonomy" id="84698"/>
    <lineage>
        <taxon>Bacteria</taxon>
        <taxon>Bacillati</taxon>
        <taxon>Bacillota</taxon>
        <taxon>Clostridia</taxon>
        <taxon>Eubacteriales</taxon>
        <taxon>Clostridiaceae</taxon>
        <taxon>Clostridium</taxon>
    </lineage>
</organism>
<evidence type="ECO:0000313" key="4">
    <source>
        <dbReference type="EMBL" id="SFB10078.1"/>
    </source>
</evidence>
<dbReference type="PANTHER" id="PTHR43420:SF47">
    <property type="entry name" value="N-ACETYLTRANSFERASE DOMAIN-CONTAINING PROTEIN"/>
    <property type="match status" value="1"/>
</dbReference>
<dbReference type="GO" id="GO:0016747">
    <property type="term" value="F:acyltransferase activity, transferring groups other than amino-acyl groups"/>
    <property type="evidence" value="ECO:0007669"/>
    <property type="project" value="InterPro"/>
</dbReference>
<keyword evidence="5" id="KW-1185">Reference proteome</keyword>
<evidence type="ECO:0000259" key="3">
    <source>
        <dbReference type="PROSITE" id="PS51186"/>
    </source>
</evidence>
<dbReference type="OrthoDB" id="9127144at2"/>
<evidence type="ECO:0000256" key="2">
    <source>
        <dbReference type="ARBA" id="ARBA00023315"/>
    </source>
</evidence>
<proteinExistence type="predicted"/>